<sequence>MSRPVGGIRRVTLALAVDIPVPGLIDLPPFDRTLWNDAEPGLRTGVLPPGVDEPDLLGAMVETVREALCAGGGPLVLALHEGLASLVDGQFRGPGLETVRDLGRARFASPCSVVISGRLFEDLRALERPVLPVQRFRPVTVGGVAAMRAHPLDWP</sequence>
<gene>
    <name evidence="1" type="ORF">EDD29_8430</name>
</gene>
<dbReference type="RefSeq" id="WP_148086272.1">
    <property type="nucleotide sequence ID" value="NZ_RJKE01000001.1"/>
</dbReference>
<proteinExistence type="predicted"/>
<accession>A0A3N1DAY7</accession>
<name>A0A3N1DAY7_9ACTN</name>
<organism evidence="1 2">
    <name type="scientific">Actinocorallia herbida</name>
    <dbReference type="NCBI Taxonomy" id="58109"/>
    <lineage>
        <taxon>Bacteria</taxon>
        <taxon>Bacillati</taxon>
        <taxon>Actinomycetota</taxon>
        <taxon>Actinomycetes</taxon>
        <taxon>Streptosporangiales</taxon>
        <taxon>Thermomonosporaceae</taxon>
        <taxon>Actinocorallia</taxon>
    </lineage>
</organism>
<protein>
    <submittedName>
        <fullName evidence="1">Uncharacterized protein</fullName>
    </submittedName>
</protein>
<dbReference type="Proteomes" id="UP000272400">
    <property type="component" value="Unassembled WGS sequence"/>
</dbReference>
<evidence type="ECO:0000313" key="1">
    <source>
        <dbReference type="EMBL" id="ROO90693.1"/>
    </source>
</evidence>
<comment type="caution">
    <text evidence="1">The sequence shown here is derived from an EMBL/GenBank/DDBJ whole genome shotgun (WGS) entry which is preliminary data.</text>
</comment>
<dbReference type="OrthoDB" id="9927053at2"/>
<keyword evidence="2" id="KW-1185">Reference proteome</keyword>
<reference evidence="1 2" key="1">
    <citation type="submission" date="2018-11" db="EMBL/GenBank/DDBJ databases">
        <title>Sequencing the genomes of 1000 actinobacteria strains.</title>
        <authorList>
            <person name="Klenk H.-P."/>
        </authorList>
    </citation>
    <scope>NUCLEOTIDE SEQUENCE [LARGE SCALE GENOMIC DNA]</scope>
    <source>
        <strain evidence="1 2">DSM 44254</strain>
    </source>
</reference>
<dbReference type="EMBL" id="RJKE01000001">
    <property type="protein sequence ID" value="ROO90693.1"/>
    <property type="molecule type" value="Genomic_DNA"/>
</dbReference>
<dbReference type="AlphaFoldDB" id="A0A3N1DAY7"/>
<evidence type="ECO:0000313" key="2">
    <source>
        <dbReference type="Proteomes" id="UP000272400"/>
    </source>
</evidence>